<comment type="caution">
    <text evidence="2">The sequence shown here is derived from an EMBL/GenBank/DDBJ whole genome shotgun (WGS) entry which is preliminary data.</text>
</comment>
<dbReference type="InterPro" id="IPR027417">
    <property type="entry name" value="P-loop_NTPase"/>
</dbReference>
<dbReference type="SUPFAM" id="SSF52540">
    <property type="entry name" value="P-loop containing nucleoside triphosphate hydrolases"/>
    <property type="match status" value="1"/>
</dbReference>
<organism evidence="2 3">
    <name type="scientific">Anaerococcus groningensis</name>
    <dbReference type="NCBI Taxonomy" id="3115616"/>
    <lineage>
        <taxon>Bacteria</taxon>
        <taxon>Bacillati</taxon>
        <taxon>Bacillota</taxon>
        <taxon>Tissierellia</taxon>
        <taxon>Tissierellales</taxon>
        <taxon>Peptoniphilaceae</taxon>
        <taxon>Anaerococcus</taxon>
    </lineage>
</organism>
<keyword evidence="3" id="KW-1185">Reference proteome</keyword>
<gene>
    <name evidence="2" type="ORF">AB9Q04_01840</name>
</gene>
<feature type="domain" description="ATPase AAA-type core" evidence="1">
    <location>
        <begin position="27"/>
        <end position="312"/>
    </location>
</feature>
<dbReference type="InterPro" id="IPR051396">
    <property type="entry name" value="Bact_Antivir_Def_Nuclease"/>
</dbReference>
<dbReference type="GO" id="GO:0004519">
    <property type="term" value="F:endonuclease activity"/>
    <property type="evidence" value="ECO:0007669"/>
    <property type="project" value="UniProtKB-KW"/>
</dbReference>
<dbReference type="Pfam" id="PF13304">
    <property type="entry name" value="AAA_21"/>
    <property type="match status" value="1"/>
</dbReference>
<dbReference type="PANTHER" id="PTHR43581">
    <property type="entry name" value="ATP/GTP PHOSPHATASE"/>
    <property type="match status" value="1"/>
</dbReference>
<dbReference type="RefSeq" id="WP_410023686.1">
    <property type="nucleotide sequence ID" value="NZ_JBGMEG010000003.1"/>
</dbReference>
<proteinExistence type="predicted"/>
<name>A0ABW9MZ62_9FIRM</name>
<evidence type="ECO:0000259" key="1">
    <source>
        <dbReference type="Pfam" id="PF13304"/>
    </source>
</evidence>
<evidence type="ECO:0000313" key="2">
    <source>
        <dbReference type="EMBL" id="MFO3717089.1"/>
    </source>
</evidence>
<keyword evidence="2" id="KW-0540">Nuclease</keyword>
<dbReference type="PANTHER" id="PTHR43581:SF4">
    <property type="entry name" value="ATP_GTP PHOSPHATASE"/>
    <property type="match status" value="1"/>
</dbReference>
<dbReference type="CDD" id="cd00267">
    <property type="entry name" value="ABC_ATPase"/>
    <property type="match status" value="1"/>
</dbReference>
<dbReference type="InterPro" id="IPR003959">
    <property type="entry name" value="ATPase_AAA_core"/>
</dbReference>
<keyword evidence="2" id="KW-0255">Endonuclease</keyword>
<protein>
    <submittedName>
        <fullName evidence="2">ATP-dependent endonuclease</fullName>
    </submittedName>
</protein>
<reference evidence="2 3" key="1">
    <citation type="journal article" date="2025" name="Anaerobe">
        <title>Description of Anaerococcus kampingiae sp. nov., Anaerococcus groningensis sp. nov., Anaerococcus martiniensis sp. nov., and Anaerococcus cruorum sp. nov., isolated from human clinical specimens.</title>
        <authorList>
            <person name="Boiten K.E."/>
            <person name="Meijer J."/>
            <person name="van Wezel E.M."/>
            <person name="Veloo A.C.M."/>
        </authorList>
    </citation>
    <scope>NUCLEOTIDE SEQUENCE [LARGE SCALE GENOMIC DNA]</scope>
    <source>
        <strain evidence="2 3">ENR1011</strain>
    </source>
</reference>
<dbReference type="Gene3D" id="3.40.50.300">
    <property type="entry name" value="P-loop containing nucleotide triphosphate hydrolases"/>
    <property type="match status" value="2"/>
</dbReference>
<dbReference type="Proteomes" id="UP001637993">
    <property type="component" value="Unassembled WGS sequence"/>
</dbReference>
<keyword evidence="2" id="KW-0378">Hydrolase</keyword>
<accession>A0ABW9MZ62</accession>
<dbReference type="EMBL" id="JBGMEG010000003">
    <property type="protein sequence ID" value="MFO3717089.1"/>
    <property type="molecule type" value="Genomic_DNA"/>
</dbReference>
<evidence type="ECO:0000313" key="3">
    <source>
        <dbReference type="Proteomes" id="UP001637993"/>
    </source>
</evidence>
<sequence length="576" mass="66573">MRFLAKQIYIDKFRMISDLELDLGNKITVFSGINGVGKSNIMSLIAMMFGTSGTRIAKGNFVPQFDEYFIITEDEFLNQDQAEDTKYKAYIKVETDEGGFIQKRIGLKNDSSIGRGIRVLPRSTNFYTPEKTVREVTKNIKSKYDIGDSSRIPVPAIFISLSRLFPMGETDIEESNITNFNKLVTDKIIDQYISYYNRVLSGSISESYSVQSKIKKDVNRNGRLFVELKNSSARTQSIGEDNLGSIISALTDFYYLKKKSSREYNGGILFIDEVDASLHPSAQNELFNLLDELSDELNLQIFLTTHSMTILEKIIKKQNKDPQAYKLNYILDPNIPRLKKNIVSINDIKADLYEMNSFYVPKIKVYCEDKETKFIFEQLIKVMNKSDSFKLPYYEIFNLSLGHTQLEGLRKFDDYFERVVILVDGDAKGKGNKNLLMNYINKDVQGLNSKDLADNVLSLPTFLAPESYYYYILNSIKDDRKFWTKLDEFNLNSDYTSKRIIDILDKVKSDEDGYISNENIKKVFDDQTKRYIKAFIEDTQVFNYFYSVNIVELENFKEKTLQVFNIIDTRMKAAIT</sequence>